<evidence type="ECO:0000256" key="3">
    <source>
        <dbReference type="ARBA" id="ARBA00022643"/>
    </source>
</evidence>
<comment type="caution">
    <text evidence="6">The sequence shown here is derived from an EMBL/GenBank/DDBJ whole genome shotgun (WGS) entry which is preliminary data.</text>
</comment>
<keyword evidence="3" id="KW-0288">FMN</keyword>
<keyword evidence="2" id="KW-0285">Flavoprotein</keyword>
<dbReference type="GO" id="GO:0052873">
    <property type="term" value="F:FMN reductase (NADPH) activity"/>
    <property type="evidence" value="ECO:0007669"/>
    <property type="project" value="UniProtKB-EC"/>
</dbReference>
<gene>
    <name evidence="6" type="primary">ssuE</name>
    <name evidence="6" type="ORF">F0A16_13085</name>
</gene>
<dbReference type="Proteomes" id="UP000466024">
    <property type="component" value="Unassembled WGS sequence"/>
</dbReference>
<dbReference type="InterPro" id="IPR020048">
    <property type="entry name" value="NADPH-dep_FMN_reduc_SsuE"/>
</dbReference>
<evidence type="ECO:0000256" key="2">
    <source>
        <dbReference type="ARBA" id="ARBA00022630"/>
    </source>
</evidence>
<evidence type="ECO:0000256" key="4">
    <source>
        <dbReference type="ARBA" id="ARBA00023002"/>
    </source>
</evidence>
<dbReference type="NCBIfam" id="TIGR03567">
    <property type="entry name" value="FMN_reduc_SsuE"/>
    <property type="match status" value="1"/>
</dbReference>
<sequence>MPIGPASVVSHEHFLGIRTVMHIVTLAGSPSANSRSTSMLDYLRQRIGAANAQFSSFALDDFDPNALVQGHWDHPDVAALRDAVLASDAVVITTPVYQASFSGGLKLMLDLLPQGALTRKTVLALATGGSDHHLLMLDYALKPVLSSLGARHQLAGVYASPLHIEKEMDGRYRLGEELQSRLNVVIDELIDAIAPATAEPRTRHAARLALA</sequence>
<dbReference type="PANTHER" id="PTHR43408:SF1">
    <property type="entry name" value="FMN REDUCTASE (NADPH)"/>
    <property type="match status" value="1"/>
</dbReference>
<name>A0A640WD74_9GAMM</name>
<accession>A0A640WD74</accession>
<dbReference type="EC" id="1.5.1.38" evidence="6"/>
<comment type="similarity">
    <text evidence="1">Belongs to the SsuE family.</text>
</comment>
<dbReference type="GO" id="GO:0046306">
    <property type="term" value="P:alkanesulfonate catabolic process"/>
    <property type="evidence" value="ECO:0007669"/>
    <property type="project" value="InterPro"/>
</dbReference>
<proteinExistence type="inferred from homology"/>
<evidence type="ECO:0000259" key="5">
    <source>
        <dbReference type="Pfam" id="PF03358"/>
    </source>
</evidence>
<reference evidence="6 7" key="1">
    <citation type="submission" date="2019-08" db="EMBL/GenBank/DDBJ databases">
        <title>Bioinformatics analysis of the strain L3 and L5.</title>
        <authorList>
            <person name="Li X."/>
        </authorList>
    </citation>
    <scope>NUCLEOTIDE SEQUENCE [LARGE SCALE GENOMIC DNA]</scope>
    <source>
        <strain evidence="6 7">L3</strain>
    </source>
</reference>
<dbReference type="InterPro" id="IPR005025">
    <property type="entry name" value="FMN_Rdtase-like_dom"/>
</dbReference>
<dbReference type="Pfam" id="PF03358">
    <property type="entry name" value="FMN_red"/>
    <property type="match status" value="1"/>
</dbReference>
<evidence type="ECO:0000313" key="7">
    <source>
        <dbReference type="Proteomes" id="UP000466024"/>
    </source>
</evidence>
<dbReference type="AlphaFoldDB" id="A0A640WD74"/>
<keyword evidence="7" id="KW-1185">Reference proteome</keyword>
<dbReference type="EMBL" id="VTPX01000007">
    <property type="protein sequence ID" value="KAA0017486.1"/>
    <property type="molecule type" value="Genomic_DNA"/>
</dbReference>
<feature type="domain" description="NADPH-dependent FMN reductase-like" evidence="5">
    <location>
        <begin position="21"/>
        <end position="159"/>
    </location>
</feature>
<evidence type="ECO:0000256" key="1">
    <source>
        <dbReference type="ARBA" id="ARBA00005990"/>
    </source>
</evidence>
<protein>
    <submittedName>
        <fullName evidence="6">NADPH-dependent FMN reductase</fullName>
        <ecNumber evidence="6">1.5.1.38</ecNumber>
    </submittedName>
</protein>
<dbReference type="PANTHER" id="PTHR43408">
    <property type="entry name" value="FMN REDUCTASE (NADPH)"/>
    <property type="match status" value="1"/>
</dbReference>
<dbReference type="InterPro" id="IPR029039">
    <property type="entry name" value="Flavoprotein-like_sf"/>
</dbReference>
<dbReference type="InterPro" id="IPR051814">
    <property type="entry name" value="NAD(P)H-dep_FMN_reductase"/>
</dbReference>
<dbReference type="SUPFAM" id="SSF52218">
    <property type="entry name" value="Flavoproteins"/>
    <property type="match status" value="1"/>
</dbReference>
<dbReference type="Gene3D" id="3.40.50.360">
    <property type="match status" value="1"/>
</dbReference>
<evidence type="ECO:0000313" key="6">
    <source>
        <dbReference type="EMBL" id="KAA0017486.1"/>
    </source>
</evidence>
<keyword evidence="4 6" id="KW-0560">Oxidoreductase</keyword>
<organism evidence="6 7">
    <name type="scientific">Salinicola corii</name>
    <dbReference type="NCBI Taxonomy" id="2606937"/>
    <lineage>
        <taxon>Bacteria</taxon>
        <taxon>Pseudomonadati</taxon>
        <taxon>Pseudomonadota</taxon>
        <taxon>Gammaproteobacteria</taxon>
        <taxon>Oceanospirillales</taxon>
        <taxon>Halomonadaceae</taxon>
        <taxon>Salinicola</taxon>
    </lineage>
</organism>